<evidence type="ECO:0000256" key="22">
    <source>
        <dbReference type="ARBA" id="ARBA00032743"/>
    </source>
</evidence>
<evidence type="ECO:0000256" key="14">
    <source>
        <dbReference type="ARBA" id="ARBA00023098"/>
    </source>
</evidence>
<protein>
    <recommendedName>
        <fullName evidence="7">Phosphatidate cytidylyltransferase</fullName>
        <ecNumber evidence="6">2.7.7.41</ecNumber>
    </recommendedName>
    <alternativeName>
        <fullName evidence="20">CDP-DAG synthase</fullName>
    </alternativeName>
    <alternativeName>
        <fullName evidence="22">CDP-DG synthase</fullName>
    </alternativeName>
    <alternativeName>
        <fullName evidence="18">CDP-diacylglycerol synthase</fullName>
    </alternativeName>
    <alternativeName>
        <fullName evidence="21">CDP-diglyceride pyrophosphorylase</fullName>
    </alternativeName>
    <alternativeName>
        <fullName evidence="23">CDP-diglyceride synthase</fullName>
    </alternativeName>
    <alternativeName>
        <fullName evidence="19">CTP:phosphatidate cytidylyltransferase</fullName>
    </alternativeName>
</protein>
<dbReference type="Proteomes" id="UP001191019">
    <property type="component" value="Unassembled WGS sequence"/>
</dbReference>
<evidence type="ECO:0000256" key="3">
    <source>
        <dbReference type="ARBA" id="ARBA00005119"/>
    </source>
</evidence>
<keyword evidence="9" id="KW-0444">Lipid biosynthesis</keyword>
<evidence type="ECO:0000256" key="1">
    <source>
        <dbReference type="ARBA" id="ARBA00001698"/>
    </source>
</evidence>
<organism evidence="25 26">
    <name type="scientific">Candidatus Nanosyncoccus alces</name>
    <dbReference type="NCBI Taxonomy" id="2171997"/>
    <lineage>
        <taxon>Bacteria</taxon>
        <taxon>Candidatus Saccharimonadota</taxon>
        <taxon>Candidatus Nanosyncoccalia</taxon>
        <taxon>Candidatus Nanosyncoccales</taxon>
        <taxon>Candidatus Nanosyncoccaceae</taxon>
        <taxon>Candidatus Nanosyncoccus</taxon>
    </lineage>
</organism>
<evidence type="ECO:0000256" key="5">
    <source>
        <dbReference type="ARBA" id="ARBA00010185"/>
    </source>
</evidence>
<dbReference type="Pfam" id="PF01148">
    <property type="entry name" value="CTP_transf_1"/>
    <property type="match status" value="1"/>
</dbReference>
<comment type="similarity">
    <text evidence="5">Belongs to the CDS family.</text>
</comment>
<comment type="subcellular location">
    <subcellularLocation>
        <location evidence="2">Cell membrane</location>
        <topology evidence="2">Multi-pass membrane protein</topology>
    </subcellularLocation>
</comment>
<accession>A0ABY0FNA6</accession>
<evidence type="ECO:0000256" key="11">
    <source>
        <dbReference type="ARBA" id="ARBA00022692"/>
    </source>
</evidence>
<comment type="caution">
    <text evidence="25">The sequence shown here is derived from an EMBL/GenBank/DDBJ whole genome shotgun (WGS) entry which is preliminary data.</text>
</comment>
<evidence type="ECO:0000256" key="10">
    <source>
        <dbReference type="ARBA" id="ARBA00022679"/>
    </source>
</evidence>
<evidence type="ECO:0000313" key="26">
    <source>
        <dbReference type="Proteomes" id="UP001191019"/>
    </source>
</evidence>
<reference evidence="25 26" key="1">
    <citation type="journal article" date="2018" name="bioRxiv">
        <title>Evidence of independent acquisition and adaption of ultra-small bacteria to human hosts across the highly diverse yet reduced genomes of the phylum Saccharibacteria.</title>
        <authorList>
            <person name="McLean J.S."/>
            <person name="Bor B."/>
            <person name="To T.T."/>
            <person name="Liu Q."/>
            <person name="Kearns K.A."/>
            <person name="Solden L.M."/>
            <person name="Wrighton K.C."/>
            <person name="He X."/>
            <person name="Shi W."/>
        </authorList>
    </citation>
    <scope>NUCLEOTIDE SEQUENCE [LARGE SCALE GENOMIC DNA]</scope>
    <source>
        <strain evidence="25 26">TM7_G3_2_Rum_HOT_351B</strain>
    </source>
</reference>
<feature type="transmembrane region" description="Helical" evidence="24">
    <location>
        <begin position="30"/>
        <end position="47"/>
    </location>
</feature>
<feature type="transmembrane region" description="Helical" evidence="24">
    <location>
        <begin position="59"/>
        <end position="78"/>
    </location>
</feature>
<comment type="pathway">
    <text evidence="4">Lipid metabolism.</text>
</comment>
<evidence type="ECO:0000256" key="19">
    <source>
        <dbReference type="ARBA" id="ARBA00031825"/>
    </source>
</evidence>
<evidence type="ECO:0000313" key="25">
    <source>
        <dbReference type="EMBL" id="RYC74449.1"/>
    </source>
</evidence>
<keyword evidence="11 24" id="KW-0812">Transmembrane</keyword>
<evidence type="ECO:0000256" key="15">
    <source>
        <dbReference type="ARBA" id="ARBA00023136"/>
    </source>
</evidence>
<dbReference type="GO" id="GO:0004605">
    <property type="term" value="F:phosphatidate cytidylyltransferase activity"/>
    <property type="evidence" value="ECO:0007669"/>
    <property type="project" value="UniProtKB-EC"/>
</dbReference>
<comment type="catalytic activity">
    <reaction evidence="1">
        <text>a 1,2-diacyl-sn-glycero-3-phosphate + CTP + H(+) = a CDP-1,2-diacyl-sn-glycerol + diphosphate</text>
        <dbReference type="Rhea" id="RHEA:16229"/>
        <dbReference type="ChEBI" id="CHEBI:15378"/>
        <dbReference type="ChEBI" id="CHEBI:33019"/>
        <dbReference type="ChEBI" id="CHEBI:37563"/>
        <dbReference type="ChEBI" id="CHEBI:58332"/>
        <dbReference type="ChEBI" id="CHEBI:58608"/>
        <dbReference type="EC" id="2.7.7.41"/>
    </reaction>
</comment>
<feature type="transmembrane region" description="Helical" evidence="24">
    <location>
        <begin position="7"/>
        <end position="24"/>
    </location>
</feature>
<evidence type="ECO:0000256" key="23">
    <source>
        <dbReference type="ARBA" id="ARBA00033406"/>
    </source>
</evidence>
<gene>
    <name evidence="25" type="primary">cdsA</name>
    <name evidence="25" type="ORF">G3RUM_00604</name>
</gene>
<proteinExistence type="inferred from homology"/>
<keyword evidence="10 25" id="KW-0808">Transferase</keyword>
<dbReference type="EC" id="2.7.7.41" evidence="6"/>
<evidence type="ECO:0000256" key="20">
    <source>
        <dbReference type="ARBA" id="ARBA00032253"/>
    </source>
</evidence>
<reference evidence="25 26" key="2">
    <citation type="journal article" date="2020" name="Cell Rep.">
        <title>Acquisition and Adaptation of Ultra-small Parasitic Reduced Genome Bacteria to Mammalian Hosts.</title>
        <authorList>
            <person name="McLean J.S."/>
            <person name="Bor B."/>
            <person name="Kerns K.A."/>
            <person name="Liu Q."/>
            <person name="To T.T."/>
            <person name="Solden L."/>
            <person name="Hendrickson E.L."/>
            <person name="Wrighton K."/>
            <person name="Shi W."/>
            <person name="He X."/>
        </authorList>
    </citation>
    <scope>NUCLEOTIDE SEQUENCE [LARGE SCALE GENOMIC DNA]</scope>
    <source>
        <strain evidence="25 26">TM7_G3_2_Rum_HOT_351B</strain>
    </source>
</reference>
<dbReference type="EMBL" id="PRLM01000006">
    <property type="protein sequence ID" value="RYC74449.1"/>
    <property type="molecule type" value="Genomic_DNA"/>
</dbReference>
<feature type="transmembrane region" description="Helical" evidence="24">
    <location>
        <begin position="84"/>
        <end position="106"/>
    </location>
</feature>
<evidence type="ECO:0000256" key="7">
    <source>
        <dbReference type="ARBA" id="ARBA00019373"/>
    </source>
</evidence>
<evidence type="ECO:0000256" key="8">
    <source>
        <dbReference type="ARBA" id="ARBA00022475"/>
    </source>
</evidence>
<keyword evidence="16" id="KW-0594">Phospholipid biosynthesis</keyword>
<evidence type="ECO:0000256" key="18">
    <source>
        <dbReference type="ARBA" id="ARBA00029893"/>
    </source>
</evidence>
<evidence type="ECO:0000256" key="2">
    <source>
        <dbReference type="ARBA" id="ARBA00004651"/>
    </source>
</evidence>
<evidence type="ECO:0000256" key="21">
    <source>
        <dbReference type="ARBA" id="ARBA00032396"/>
    </source>
</evidence>
<keyword evidence="26" id="KW-1185">Reference proteome</keyword>
<feature type="transmembrane region" description="Helical" evidence="24">
    <location>
        <begin position="151"/>
        <end position="170"/>
    </location>
</feature>
<evidence type="ECO:0000256" key="13">
    <source>
        <dbReference type="ARBA" id="ARBA00022989"/>
    </source>
</evidence>
<dbReference type="PANTHER" id="PTHR46382">
    <property type="entry name" value="PHOSPHATIDATE CYTIDYLYLTRANSFERASE"/>
    <property type="match status" value="1"/>
</dbReference>
<dbReference type="RefSeq" id="WP_129735240.1">
    <property type="nucleotide sequence ID" value="NZ_PRLM01000006.1"/>
</dbReference>
<name>A0ABY0FNA6_9BACT</name>
<evidence type="ECO:0000256" key="24">
    <source>
        <dbReference type="SAM" id="Phobius"/>
    </source>
</evidence>
<evidence type="ECO:0000256" key="17">
    <source>
        <dbReference type="ARBA" id="ARBA00023264"/>
    </source>
</evidence>
<dbReference type="PANTHER" id="PTHR46382:SF1">
    <property type="entry name" value="PHOSPHATIDATE CYTIDYLYLTRANSFERASE"/>
    <property type="match status" value="1"/>
</dbReference>
<evidence type="ECO:0000256" key="4">
    <source>
        <dbReference type="ARBA" id="ARBA00005189"/>
    </source>
</evidence>
<keyword evidence="15 24" id="KW-0472">Membrane</keyword>
<keyword evidence="8" id="KW-1003">Cell membrane</keyword>
<evidence type="ECO:0000256" key="6">
    <source>
        <dbReference type="ARBA" id="ARBA00012487"/>
    </source>
</evidence>
<keyword evidence="13 24" id="KW-1133">Transmembrane helix</keyword>
<keyword evidence="17" id="KW-1208">Phospholipid metabolism</keyword>
<keyword evidence="14" id="KW-0443">Lipid metabolism</keyword>
<evidence type="ECO:0000256" key="12">
    <source>
        <dbReference type="ARBA" id="ARBA00022695"/>
    </source>
</evidence>
<feature type="transmembrane region" description="Helical" evidence="24">
    <location>
        <begin position="127"/>
        <end position="145"/>
    </location>
</feature>
<keyword evidence="12 25" id="KW-0548">Nucleotidyltransferase</keyword>
<evidence type="ECO:0000256" key="16">
    <source>
        <dbReference type="ARBA" id="ARBA00023209"/>
    </source>
</evidence>
<sequence>MDKNFRVRVLCGFGLLAAAIVSLFTFDGVLFKILFGIFAMISGMELLSFFKKTAHFKNVVLAIFEVMFLIYGSMYVAQIGVIEIWLLIFGVCSYDVFAYLFGKAFGGKIFKKSRPFPHISKNKTWEGTALGLVSSAALTLLLLAVLGRSDYIYLLCGPLALMGDLFESYLKRQFKVKDSNEIVIKNKFFEKLEFVVGGTEGHGGFLDRLDSLAFTGTILLIVSAILF</sequence>
<comment type="pathway">
    <text evidence="3">Phospholipid metabolism; CDP-diacylglycerol biosynthesis; CDP-diacylglycerol from sn-glycerol 3-phosphate: step 3/3.</text>
</comment>
<evidence type="ECO:0000256" key="9">
    <source>
        <dbReference type="ARBA" id="ARBA00022516"/>
    </source>
</evidence>